<evidence type="ECO:0000256" key="4">
    <source>
        <dbReference type="ARBA" id="ARBA00022692"/>
    </source>
</evidence>
<feature type="transmembrane region" description="Helical" evidence="10">
    <location>
        <begin position="1326"/>
        <end position="1347"/>
    </location>
</feature>
<keyword evidence="3" id="KW-0813">Transport</keyword>
<evidence type="ECO:0000256" key="7">
    <source>
        <dbReference type="ARBA" id="ARBA00022989"/>
    </source>
</evidence>
<evidence type="ECO:0000256" key="9">
    <source>
        <dbReference type="SAM" id="MobiDB-lite"/>
    </source>
</evidence>
<evidence type="ECO:0000256" key="10">
    <source>
        <dbReference type="SAM" id="Phobius"/>
    </source>
</evidence>
<dbReference type="InterPro" id="IPR017871">
    <property type="entry name" value="ABC_transporter-like_CS"/>
</dbReference>
<comment type="subcellular location">
    <subcellularLocation>
        <location evidence="1">Membrane</location>
        <topology evidence="1">Multi-pass membrane protein</topology>
    </subcellularLocation>
</comment>
<dbReference type="HOGENOM" id="CLU_000604_35_0_1"/>
<comment type="similarity">
    <text evidence="2">Belongs to the ABC transporter superfamily. ABCG family. PDR (TC 3.A.1.205) subfamily.</text>
</comment>
<reference evidence="12 13" key="1">
    <citation type="journal article" date="2011" name="Cell">
        <title>Insight into structure and assembly of the nuclear pore complex by utilizing the genome of a eukaryotic thermophile.</title>
        <authorList>
            <person name="Amlacher S."/>
            <person name="Sarges P."/>
            <person name="Flemming D."/>
            <person name="van Noort V."/>
            <person name="Kunze R."/>
            <person name="Devos D.P."/>
            <person name="Arumugam M."/>
            <person name="Bork P."/>
            <person name="Hurt E."/>
        </authorList>
    </citation>
    <scope>NUCLEOTIDE SEQUENCE [LARGE SCALE GENOMIC DNA]</scope>
    <source>
        <strain evidence="13">DSM 1495 / CBS 144.50 / IMI 039719</strain>
    </source>
</reference>
<dbReference type="OrthoDB" id="245989at2759"/>
<feature type="transmembrane region" description="Helical" evidence="10">
    <location>
        <begin position="1299"/>
        <end position="1320"/>
    </location>
</feature>
<dbReference type="InterPro" id="IPR027417">
    <property type="entry name" value="P-loop_NTPase"/>
</dbReference>
<keyword evidence="6 12" id="KW-0067">ATP-binding</keyword>
<feature type="transmembrane region" description="Helical" evidence="10">
    <location>
        <begin position="629"/>
        <end position="652"/>
    </location>
</feature>
<feature type="transmembrane region" description="Helical" evidence="10">
    <location>
        <begin position="760"/>
        <end position="781"/>
    </location>
</feature>
<keyword evidence="8 10" id="KW-0472">Membrane</keyword>
<dbReference type="Gene3D" id="3.40.50.300">
    <property type="entry name" value="P-loop containing nucleotide triphosphate hydrolases"/>
    <property type="match status" value="2"/>
</dbReference>
<evidence type="ECO:0000256" key="6">
    <source>
        <dbReference type="ARBA" id="ARBA00022840"/>
    </source>
</evidence>
<evidence type="ECO:0000313" key="13">
    <source>
        <dbReference type="Proteomes" id="UP000008066"/>
    </source>
</evidence>
<sequence length="1475" mass="164617">MSRQPATKDLGQGQLPERPVSGPASTVDPGRLGSGSSSETIADHQPTSPRDAPLSMLEEDASAELHRIATALSQHQSHSGVPLDESDPTLNPESADFDVTKWLRSFVAGLNEQGHKSSELGVLFRDLDVYGSSAELQFQETVGSILTAPLRIGKLFNSQKRQPKHILHSFNGLLKSGELLAVLGRPGSGCTTFLKTLCGELHGLRLGENSVIHYNGASQAQMKKEFKGEIIYNQEVDKHFPHLTVGQTLEFAAAMRTPSHRIKGMSRSEYCRYIARVVMAVFGLSHTYHTKVGNDFVRGVSGGERKRVSIAEMVVAGSPICAWDNSTRGLDSASALRFVEALRLSSDIGKHAHAVAMYQASQAIYDLFDKVTVLYEGRQIYFGPAHAAKAFFERQGWLCPPRQTTGDFLTSITNPSERIARPGMEHKVPRTAEDFEQYWLASPEFRALQEEMQRYDNEFRNDASKQAASIADLRQIKHHKQARHVRPGSPYMISVLAQIRHNTVRGYQRIWQDLTGTGANVFAQLVLALIIGSIFYGNPDATAGFDGKGSVLFMAILLNALTAIMEIESLYAQRAIVEKHASYAFYHPWTEAAAGIVADIPVKFITATTFNLIVYFLSGLRRTPDQFFLYFMISYLMTFVMSAIFRTLAAITKTVSQAMALAGVLVLALIIYTGYIIPVPQMHPWFGWIRWINPIYYGFEILVANEFHGREFTCSSIMPPYSPPIGDSWICASAGAAPGRWTVNGDAYIKTMYGYTYDHVWRNFGILIGFLVAFMAIYLLAVELNSSVTSTAESLVFPRGSVPARLDPDHAVKKQDEESNQGATELVVEKDAHEAAQPAIEPQKDIFTWKDVCYDIDVKEGRRRLLDHVSGWVKPGTLTALMGASGAGKTTLLDVLAQRKDVGVISGDMFVNGRPCGADFQRQTGYVQQQDLHLDTATVRESLRFSAMLRRPKTVSNEEKYAFVEEVIKMLGMEEYANAVVGVPGEGLNVEQRKMLTIGVELVAKPKLLLFLDEPTSGLDSQSAWAICSFLRKLANAGQAVLCTIHQPNAILFQQFDRLLFLAKGGKTVYFGEIGENSRTLIDYFERNGSRRCGPEENPAEFMLEIVEEGTNKDGEDWHEVWKRSPEYQEVMAEIDRIHAEYKDQVDQSLPNADVDTNSEFAMPFSYQVWCVTERIFQQYWRMPIYVLSKLALGIFSGLFIGFTFWNADSTQAGMRNVVFAVFMVTTIFTTLVQQIQPLFITQRALYEVRERPSKVYSWKAFLIANIVVEIPYQVLTGILAYACYYYPVVGMQSSSRQGLVLLFTVQLFIYASAFAHMTIAAMPDAQAAAAIVVLLTMMSTIFSGVLQTRIALPGFWIFMYYVSPFTYWISGIVATMLHDRPVNCSATEVLSFNPPPNMTCAEYLAPLAGNAQGTLQNPFDTQGCRYCAFSVADQYLAGVDIFWKDRWRNWGFMWAYIVFDIAVAIEMDKAPRGT</sequence>
<dbReference type="Pfam" id="PF00005">
    <property type="entry name" value="ABC_tran"/>
    <property type="match status" value="2"/>
</dbReference>
<dbReference type="GeneID" id="18261315"/>
<dbReference type="PROSITE" id="PS50893">
    <property type="entry name" value="ABC_TRANSPORTER_2"/>
    <property type="match status" value="2"/>
</dbReference>
<name>G0SG02_CHATD</name>
<dbReference type="RefSeq" id="XP_006697535.1">
    <property type="nucleotide sequence ID" value="XM_006697472.1"/>
</dbReference>
<dbReference type="KEGG" id="cthr:CTHT_0072770"/>
<dbReference type="CDD" id="cd03232">
    <property type="entry name" value="ABCG_PDR_domain2"/>
    <property type="match status" value="1"/>
</dbReference>
<dbReference type="Pfam" id="PF01061">
    <property type="entry name" value="ABC2_membrane"/>
    <property type="match status" value="2"/>
</dbReference>
<evidence type="ECO:0000256" key="2">
    <source>
        <dbReference type="ARBA" id="ARBA00006012"/>
    </source>
</evidence>
<dbReference type="SMART" id="SM00382">
    <property type="entry name" value="AAA"/>
    <property type="match status" value="2"/>
</dbReference>
<protein>
    <submittedName>
        <fullName evidence="12">Putative ATP-binding cassette (ABC) transporter protein</fullName>
    </submittedName>
</protein>
<feature type="region of interest" description="Disordered" evidence="9">
    <location>
        <begin position="1"/>
        <end position="53"/>
    </location>
</feature>
<dbReference type="Pfam" id="PF14510">
    <property type="entry name" value="ABC_trans_N"/>
    <property type="match status" value="1"/>
</dbReference>
<feature type="transmembrane region" description="Helical" evidence="10">
    <location>
        <begin position="1185"/>
        <end position="1206"/>
    </location>
</feature>
<keyword evidence="4 10" id="KW-0812">Transmembrane</keyword>
<dbReference type="Pfam" id="PF06422">
    <property type="entry name" value="PDR_CDR"/>
    <property type="match status" value="1"/>
</dbReference>
<dbReference type="InterPro" id="IPR003439">
    <property type="entry name" value="ABC_transporter-like_ATP-bd"/>
</dbReference>
<gene>
    <name evidence="12" type="ORF">CTHT_0072770</name>
</gene>
<keyword evidence="7 10" id="KW-1133">Transmembrane helix</keyword>
<feature type="transmembrane region" description="Helical" evidence="10">
    <location>
        <begin position="592"/>
        <end position="617"/>
    </location>
</feature>
<feature type="transmembrane region" description="Helical" evidence="10">
    <location>
        <begin position="1218"/>
        <end position="1241"/>
    </location>
</feature>
<evidence type="ECO:0000256" key="8">
    <source>
        <dbReference type="ARBA" id="ARBA00023136"/>
    </source>
</evidence>
<proteinExistence type="inferred from homology"/>
<dbReference type="GO" id="GO:0016887">
    <property type="term" value="F:ATP hydrolysis activity"/>
    <property type="evidence" value="ECO:0007669"/>
    <property type="project" value="InterPro"/>
</dbReference>
<dbReference type="GO" id="GO:0016020">
    <property type="term" value="C:membrane"/>
    <property type="evidence" value="ECO:0007669"/>
    <property type="project" value="UniProtKB-SubCell"/>
</dbReference>
<dbReference type="PANTHER" id="PTHR19241">
    <property type="entry name" value="ATP-BINDING CASSETTE TRANSPORTER"/>
    <property type="match status" value="1"/>
</dbReference>
<feature type="transmembrane region" description="Helical" evidence="10">
    <location>
        <begin position="1261"/>
        <end position="1287"/>
    </location>
</feature>
<dbReference type="PROSITE" id="PS00211">
    <property type="entry name" value="ABC_TRANSPORTER_1"/>
    <property type="match status" value="1"/>
</dbReference>
<evidence type="ECO:0000313" key="12">
    <source>
        <dbReference type="EMBL" id="EGS17917.1"/>
    </source>
</evidence>
<dbReference type="InterPro" id="IPR034001">
    <property type="entry name" value="ABCG_PDR_1"/>
</dbReference>
<dbReference type="InterPro" id="IPR003593">
    <property type="entry name" value="AAA+_ATPase"/>
</dbReference>
<evidence type="ECO:0000256" key="5">
    <source>
        <dbReference type="ARBA" id="ARBA00022741"/>
    </source>
</evidence>
<dbReference type="InterPro" id="IPR043926">
    <property type="entry name" value="ABCG_dom"/>
</dbReference>
<evidence type="ECO:0000256" key="3">
    <source>
        <dbReference type="ARBA" id="ARBA00022448"/>
    </source>
</evidence>
<dbReference type="CDD" id="cd03233">
    <property type="entry name" value="ABCG_PDR_domain1"/>
    <property type="match status" value="1"/>
</dbReference>
<dbReference type="OMA" id="SYIFAKF"/>
<dbReference type="SUPFAM" id="SSF52540">
    <property type="entry name" value="P-loop containing nucleoside triphosphate hydrolases"/>
    <property type="match status" value="2"/>
</dbReference>
<dbReference type="eggNOG" id="KOG0065">
    <property type="taxonomic scope" value="Eukaryota"/>
</dbReference>
<dbReference type="InterPro" id="IPR029481">
    <property type="entry name" value="ABC_trans_N"/>
</dbReference>
<accession>G0SG02</accession>
<keyword evidence="5" id="KW-0547">Nucleotide-binding</keyword>
<dbReference type="EMBL" id="GL988047">
    <property type="protein sequence ID" value="EGS17917.1"/>
    <property type="molecule type" value="Genomic_DNA"/>
</dbReference>
<feature type="compositionally biased region" description="Polar residues" evidence="9">
    <location>
        <begin position="34"/>
        <end position="48"/>
    </location>
</feature>
<dbReference type="InterPro" id="IPR010929">
    <property type="entry name" value="PDR_CDR_ABC"/>
</dbReference>
<feature type="transmembrane region" description="Helical" evidence="10">
    <location>
        <begin position="1359"/>
        <end position="1378"/>
    </location>
</feature>
<dbReference type="InterPro" id="IPR034003">
    <property type="entry name" value="ABCG_PDR_2"/>
</dbReference>
<feature type="transmembrane region" description="Helical" evidence="10">
    <location>
        <begin position="521"/>
        <end position="539"/>
    </location>
</feature>
<keyword evidence="13" id="KW-1185">Reference proteome</keyword>
<feature type="transmembrane region" description="Helical" evidence="10">
    <location>
        <begin position="658"/>
        <end position="677"/>
    </location>
</feature>
<feature type="region of interest" description="Disordered" evidence="9">
    <location>
        <begin position="72"/>
        <end position="91"/>
    </location>
</feature>
<organism evidence="13">
    <name type="scientific">Chaetomium thermophilum (strain DSM 1495 / CBS 144.50 / IMI 039719)</name>
    <name type="common">Thermochaetoides thermophila</name>
    <dbReference type="NCBI Taxonomy" id="759272"/>
    <lineage>
        <taxon>Eukaryota</taxon>
        <taxon>Fungi</taxon>
        <taxon>Dikarya</taxon>
        <taxon>Ascomycota</taxon>
        <taxon>Pezizomycotina</taxon>
        <taxon>Sordariomycetes</taxon>
        <taxon>Sordariomycetidae</taxon>
        <taxon>Sordariales</taxon>
        <taxon>Chaetomiaceae</taxon>
        <taxon>Thermochaetoides</taxon>
    </lineage>
</organism>
<feature type="domain" description="ABC transporter" evidence="11">
    <location>
        <begin position="847"/>
        <end position="1089"/>
    </location>
</feature>
<dbReference type="Pfam" id="PF19055">
    <property type="entry name" value="ABC2_membrane_7"/>
    <property type="match status" value="1"/>
</dbReference>
<dbReference type="GO" id="GO:0005524">
    <property type="term" value="F:ATP binding"/>
    <property type="evidence" value="ECO:0007669"/>
    <property type="project" value="UniProtKB-KW"/>
</dbReference>
<dbReference type="GO" id="GO:0140359">
    <property type="term" value="F:ABC-type transporter activity"/>
    <property type="evidence" value="ECO:0007669"/>
    <property type="project" value="InterPro"/>
</dbReference>
<evidence type="ECO:0000259" key="11">
    <source>
        <dbReference type="PROSITE" id="PS50893"/>
    </source>
</evidence>
<dbReference type="STRING" id="759272.G0SG02"/>
<evidence type="ECO:0000256" key="1">
    <source>
        <dbReference type="ARBA" id="ARBA00004141"/>
    </source>
</evidence>
<dbReference type="FunFam" id="3.40.50.300:FF:000054">
    <property type="entry name" value="ABC multidrug transporter atrF"/>
    <property type="match status" value="1"/>
</dbReference>
<feature type="transmembrane region" description="Helical" evidence="10">
    <location>
        <begin position="551"/>
        <end position="572"/>
    </location>
</feature>
<feature type="domain" description="ABC transporter" evidence="11">
    <location>
        <begin position="150"/>
        <end position="401"/>
    </location>
</feature>
<dbReference type="Proteomes" id="UP000008066">
    <property type="component" value="Unassembled WGS sequence"/>
</dbReference>
<dbReference type="InterPro" id="IPR013525">
    <property type="entry name" value="ABC2_TM"/>
</dbReference>